<sequence>MQSSQNKDNQTVNDFKRVAQGMVTSLSTNLFTKTDNNNNSDDNSAEQSTRILKSNIQPPQLDSERALILQSLVKSLRTDSVFKEGDGQSLSLLIDALSLIESKTLKLYKLKSSNQFCLVQKVNNIEIARILSCHYSTGKVSPNFEFDYGFCKCLDPGLFVKHGGDIPNSIQCVHLFALHIYLKNHEALSEYEFVKEVIVDTKQQWVGLCNSWSKY</sequence>
<protein>
    <submittedName>
        <fullName evidence="2">Unnamed protein product</fullName>
    </submittedName>
</protein>
<evidence type="ECO:0000313" key="3">
    <source>
        <dbReference type="Proteomes" id="UP001165063"/>
    </source>
</evidence>
<reference evidence="2" key="1">
    <citation type="submission" date="2023-04" db="EMBL/GenBank/DDBJ databases">
        <title>Ambrosiozyma monospora NBRC 1965.</title>
        <authorList>
            <person name="Ichikawa N."/>
            <person name="Sato H."/>
            <person name="Tonouchi N."/>
        </authorList>
    </citation>
    <scope>NUCLEOTIDE SEQUENCE</scope>
    <source>
        <strain evidence="2">NBRC 1965</strain>
    </source>
</reference>
<dbReference type="AlphaFoldDB" id="A0A9W7DG73"/>
<dbReference type="Proteomes" id="UP001165063">
    <property type="component" value="Unassembled WGS sequence"/>
</dbReference>
<proteinExistence type="predicted"/>
<dbReference type="EMBL" id="BSXU01001752">
    <property type="protein sequence ID" value="GMG30687.1"/>
    <property type="molecule type" value="Genomic_DNA"/>
</dbReference>
<evidence type="ECO:0000313" key="2">
    <source>
        <dbReference type="EMBL" id="GMG30687.1"/>
    </source>
</evidence>
<comment type="caution">
    <text evidence="2">The sequence shown here is derived from an EMBL/GenBank/DDBJ whole genome shotgun (WGS) entry which is preliminary data.</text>
</comment>
<feature type="region of interest" description="Disordered" evidence="1">
    <location>
        <begin position="29"/>
        <end position="48"/>
    </location>
</feature>
<organism evidence="2 3">
    <name type="scientific">Ambrosiozyma monospora</name>
    <name type="common">Yeast</name>
    <name type="synonym">Endomycopsis monosporus</name>
    <dbReference type="NCBI Taxonomy" id="43982"/>
    <lineage>
        <taxon>Eukaryota</taxon>
        <taxon>Fungi</taxon>
        <taxon>Dikarya</taxon>
        <taxon>Ascomycota</taxon>
        <taxon>Saccharomycotina</taxon>
        <taxon>Pichiomycetes</taxon>
        <taxon>Pichiales</taxon>
        <taxon>Pichiaceae</taxon>
        <taxon>Ambrosiozyma</taxon>
    </lineage>
</organism>
<name>A0A9W7DG73_AMBMO</name>
<evidence type="ECO:0000256" key="1">
    <source>
        <dbReference type="SAM" id="MobiDB-lite"/>
    </source>
</evidence>
<keyword evidence="3" id="KW-1185">Reference proteome</keyword>
<accession>A0A9W7DG73</accession>
<gene>
    <name evidence="2" type="ORF">Amon01_000389100</name>
</gene>